<sequence>MDHFQKALHDLVHTSEMDAGQIADTLGISRKILTNKVNPENAFNKLTVHELFAITILTGNGVVLRAMQAELVLSTLKDAPVSILDAMINQGKECGDVFAVVQEALADNRLTERERSKVLKEVDEAIGSLERTRLAVIAHGR</sequence>
<dbReference type="EMBL" id="JAMZEG020000003">
    <property type="protein sequence ID" value="MDE8603925.1"/>
    <property type="molecule type" value="Genomic_DNA"/>
</dbReference>
<gene>
    <name evidence="1" type="ORF">M3I01_013560</name>
</gene>
<protein>
    <submittedName>
        <fullName evidence="1">Phage regulatory CII family protein</fullName>
    </submittedName>
</protein>
<evidence type="ECO:0000313" key="1">
    <source>
        <dbReference type="EMBL" id="MDE8603925.1"/>
    </source>
</evidence>
<evidence type="ECO:0000313" key="2">
    <source>
        <dbReference type="Proteomes" id="UP001139522"/>
    </source>
</evidence>
<reference evidence="1" key="1">
    <citation type="submission" date="2023-01" db="EMBL/GenBank/DDBJ databases">
        <title>Psychroserpens sp. MSW6 and Marinomonas sp. RSW2, isolated from seawater.</title>
        <authorList>
            <person name="Kristyanto S."/>
            <person name="Jung J."/>
            <person name="Kim J.M."/>
            <person name="Jeon C.O."/>
        </authorList>
    </citation>
    <scope>NUCLEOTIDE SEQUENCE</scope>
    <source>
        <strain evidence="1">RSW2</strain>
    </source>
</reference>
<dbReference type="Pfam" id="PF06892">
    <property type="entry name" value="Phage_CP76"/>
    <property type="match status" value="1"/>
</dbReference>
<proteinExistence type="predicted"/>
<comment type="caution">
    <text evidence="1">The sequence shown here is derived from an EMBL/GenBank/DDBJ whole genome shotgun (WGS) entry which is preliminary data.</text>
</comment>
<name>A0ABT5WGJ1_9GAMM</name>
<dbReference type="Proteomes" id="UP001139522">
    <property type="component" value="Unassembled WGS sequence"/>
</dbReference>
<dbReference type="InterPro" id="IPR009679">
    <property type="entry name" value="Phage_186_CII-like"/>
</dbReference>
<organism evidence="1 2">
    <name type="scientific">Marinomonas maritima</name>
    <dbReference type="NCBI Taxonomy" id="2940935"/>
    <lineage>
        <taxon>Bacteria</taxon>
        <taxon>Pseudomonadati</taxon>
        <taxon>Pseudomonadota</taxon>
        <taxon>Gammaproteobacteria</taxon>
        <taxon>Oceanospirillales</taxon>
        <taxon>Oceanospirillaceae</taxon>
        <taxon>Marinomonas</taxon>
    </lineage>
</organism>
<keyword evidence="2" id="KW-1185">Reference proteome</keyword>
<accession>A0ABT5WGJ1</accession>
<dbReference type="RefSeq" id="WP_255896419.1">
    <property type="nucleotide sequence ID" value="NZ_JAMZEG020000003.1"/>
</dbReference>